<dbReference type="AlphaFoldDB" id="A0A1F5Z3W8"/>
<feature type="transmembrane region" description="Helical" evidence="1">
    <location>
        <begin position="358"/>
        <end position="383"/>
    </location>
</feature>
<feature type="transmembrane region" description="Helical" evidence="1">
    <location>
        <begin position="274"/>
        <end position="296"/>
    </location>
</feature>
<feature type="transmembrane region" description="Helical" evidence="1">
    <location>
        <begin position="403"/>
        <end position="425"/>
    </location>
</feature>
<proteinExistence type="predicted"/>
<feature type="transmembrane region" description="Helical" evidence="1">
    <location>
        <begin position="188"/>
        <end position="209"/>
    </location>
</feature>
<feature type="transmembrane region" description="Helical" evidence="1">
    <location>
        <begin position="330"/>
        <end position="346"/>
    </location>
</feature>
<dbReference type="EMBL" id="MFJF01000012">
    <property type="protein sequence ID" value="OGG07014.1"/>
    <property type="molecule type" value="Genomic_DNA"/>
</dbReference>
<accession>A0A1F5Z3W8</accession>
<reference evidence="2 3" key="1">
    <citation type="journal article" date="2016" name="Nat. Commun.">
        <title>Thousands of microbial genomes shed light on interconnected biogeochemical processes in an aquifer system.</title>
        <authorList>
            <person name="Anantharaman K."/>
            <person name="Brown C.T."/>
            <person name="Hug L.A."/>
            <person name="Sharon I."/>
            <person name="Castelle C.J."/>
            <person name="Probst A.J."/>
            <person name="Thomas B.C."/>
            <person name="Singh A."/>
            <person name="Wilkins M.J."/>
            <person name="Karaoz U."/>
            <person name="Brodie E.L."/>
            <person name="Williams K.H."/>
            <person name="Hubbard S.S."/>
            <person name="Banfield J.F."/>
        </authorList>
    </citation>
    <scope>NUCLEOTIDE SEQUENCE [LARGE SCALE GENOMIC DNA]</scope>
</reference>
<evidence type="ECO:0000256" key="1">
    <source>
        <dbReference type="SAM" id="Phobius"/>
    </source>
</evidence>
<name>A0A1F5Z3W8_9BACT</name>
<feature type="transmembrane region" description="Helical" evidence="1">
    <location>
        <begin position="303"/>
        <end position="324"/>
    </location>
</feature>
<protein>
    <submittedName>
        <fullName evidence="2">Uncharacterized protein</fullName>
    </submittedName>
</protein>
<gene>
    <name evidence="2" type="ORF">A2777_04055</name>
</gene>
<keyword evidence="1" id="KW-0472">Membrane</keyword>
<organism evidence="2 3">
    <name type="scientific">Candidatus Gottesmanbacteria bacterium RIFCSPHIGHO2_01_FULL_40_15</name>
    <dbReference type="NCBI Taxonomy" id="1798376"/>
    <lineage>
        <taxon>Bacteria</taxon>
        <taxon>Candidatus Gottesmaniibacteriota</taxon>
    </lineage>
</organism>
<sequence>MPKLPRRILFFSIVFLVLSLFIKLHFTSAANPQDILLDTSVDTLNQQGEQARITAQQEGATQVFDRDVMIRFAGVMPYALASQIGCIDQKYCNEKYTMMGALARAIGTIYANPPASGIYYAYDMLENSGILVKPAYAQGIGFAGLSPLLPLWKVTRNISYSVMIVIMIAIGFMVIFRMKIDPKTVISVQAALPKIVITLILITLSYPIIGFLVDLMYLSTAIIVSLLANGFEQSSRVAEFQTYFLTADFGDLFKTVFSGGFSTLDDFFKRNFTAYLGSGTAVGIIALILQAGWWAVLIGGGAIGALFILILFLGLLFTFIRIFLLLLNSYIQLLIALVIGPLQLLLEAVPGRSAFSQWIMNVIANLVVFPTTVAILMFAQYLAQINTDTGSLFSPPFISMPGKGSFTAFLGLGVLFLAPTLIATVKKAFHPKPLLPITAGTAFAPLTGATQTTMGAASQFYYLQSTMQNLPGPLKGIFGGGQKPTHRGN</sequence>
<keyword evidence="1" id="KW-0812">Transmembrane</keyword>
<feature type="transmembrane region" description="Helical" evidence="1">
    <location>
        <begin position="158"/>
        <end position="176"/>
    </location>
</feature>
<keyword evidence="1" id="KW-1133">Transmembrane helix</keyword>
<comment type="caution">
    <text evidence="2">The sequence shown here is derived from an EMBL/GenBank/DDBJ whole genome shotgun (WGS) entry which is preliminary data.</text>
</comment>
<dbReference type="Proteomes" id="UP000177354">
    <property type="component" value="Unassembled WGS sequence"/>
</dbReference>
<evidence type="ECO:0000313" key="2">
    <source>
        <dbReference type="EMBL" id="OGG07014.1"/>
    </source>
</evidence>
<evidence type="ECO:0000313" key="3">
    <source>
        <dbReference type="Proteomes" id="UP000177354"/>
    </source>
</evidence>